<accession>A0ACC1RXC5</accession>
<gene>
    <name evidence="1" type="ORF">NM208_g10588</name>
</gene>
<keyword evidence="2" id="KW-1185">Reference proteome</keyword>
<dbReference type="EMBL" id="JANRMS010001524">
    <property type="protein sequence ID" value="KAJ3527663.1"/>
    <property type="molecule type" value="Genomic_DNA"/>
</dbReference>
<evidence type="ECO:0000313" key="2">
    <source>
        <dbReference type="Proteomes" id="UP001148629"/>
    </source>
</evidence>
<reference evidence="1" key="1">
    <citation type="submission" date="2022-08" db="EMBL/GenBank/DDBJ databases">
        <title>Genome Sequence of Fusarium decemcellulare.</title>
        <authorList>
            <person name="Buettner E."/>
        </authorList>
    </citation>
    <scope>NUCLEOTIDE SEQUENCE</scope>
    <source>
        <strain evidence="1">Babe19</strain>
    </source>
</reference>
<comment type="caution">
    <text evidence="1">The sequence shown here is derived from an EMBL/GenBank/DDBJ whole genome shotgun (WGS) entry which is preliminary data.</text>
</comment>
<proteinExistence type="predicted"/>
<sequence>MMGVTQLIAAAIFLGGQLSGVVAANNVNPNCELLASRGGFTTCRSLAENNGISLETLVYLNPSLARASKCDQAFNLYAFYCVKERNPDPAVPIQTPEPHTPNMFPYCNTFAPGQHRLSCWDMAGILGVSMAQWDLWNPSMASTNWIECYRGTNPEVYYCVGAKAGAPSPPVSSSTKKPVPSSTTKSRSSTTKRPPRSTKHKL</sequence>
<evidence type="ECO:0000313" key="1">
    <source>
        <dbReference type="EMBL" id="KAJ3527663.1"/>
    </source>
</evidence>
<name>A0ACC1RXC5_9HYPO</name>
<dbReference type="Proteomes" id="UP001148629">
    <property type="component" value="Unassembled WGS sequence"/>
</dbReference>
<protein>
    <submittedName>
        <fullName evidence="1">Uncharacterized protein</fullName>
    </submittedName>
</protein>
<organism evidence="1 2">
    <name type="scientific">Fusarium decemcellulare</name>
    <dbReference type="NCBI Taxonomy" id="57161"/>
    <lineage>
        <taxon>Eukaryota</taxon>
        <taxon>Fungi</taxon>
        <taxon>Dikarya</taxon>
        <taxon>Ascomycota</taxon>
        <taxon>Pezizomycotina</taxon>
        <taxon>Sordariomycetes</taxon>
        <taxon>Hypocreomycetidae</taxon>
        <taxon>Hypocreales</taxon>
        <taxon>Nectriaceae</taxon>
        <taxon>Fusarium</taxon>
        <taxon>Fusarium decemcellulare species complex</taxon>
    </lineage>
</organism>